<dbReference type="InterPro" id="IPR011333">
    <property type="entry name" value="SKP1/BTB/POZ_sf"/>
</dbReference>
<protein>
    <recommendedName>
        <fullName evidence="1">BTB domain-containing protein</fullName>
    </recommendedName>
</protein>
<gene>
    <name evidence="2" type="ORF">DFH94DRAFT_847126</name>
</gene>
<accession>A0A9P5MMZ5</accession>
<evidence type="ECO:0000313" key="2">
    <source>
        <dbReference type="EMBL" id="KAF8472353.1"/>
    </source>
</evidence>
<dbReference type="CDD" id="cd18186">
    <property type="entry name" value="BTB_POZ_ZBTB_KLHL-like"/>
    <property type="match status" value="1"/>
</dbReference>
<dbReference type="OrthoDB" id="3357985at2759"/>
<reference evidence="2" key="1">
    <citation type="submission" date="2019-10" db="EMBL/GenBank/DDBJ databases">
        <authorList>
            <consortium name="DOE Joint Genome Institute"/>
            <person name="Kuo A."/>
            <person name="Miyauchi S."/>
            <person name="Kiss E."/>
            <person name="Drula E."/>
            <person name="Kohler A."/>
            <person name="Sanchez-Garcia M."/>
            <person name="Andreopoulos B."/>
            <person name="Barry K.W."/>
            <person name="Bonito G."/>
            <person name="Buee M."/>
            <person name="Carver A."/>
            <person name="Chen C."/>
            <person name="Cichocki N."/>
            <person name="Clum A."/>
            <person name="Culley D."/>
            <person name="Crous P.W."/>
            <person name="Fauchery L."/>
            <person name="Girlanda M."/>
            <person name="Hayes R."/>
            <person name="Keri Z."/>
            <person name="LaButti K."/>
            <person name="Lipzen A."/>
            <person name="Lombard V."/>
            <person name="Magnuson J."/>
            <person name="Maillard F."/>
            <person name="Morin E."/>
            <person name="Murat C."/>
            <person name="Nolan M."/>
            <person name="Ohm R."/>
            <person name="Pangilinan J."/>
            <person name="Pereira M."/>
            <person name="Perotto S."/>
            <person name="Peter M."/>
            <person name="Riley R."/>
            <person name="Sitrit Y."/>
            <person name="Stielow B."/>
            <person name="Szollosi G."/>
            <person name="Zifcakova L."/>
            <person name="Stursova M."/>
            <person name="Spatafora J.W."/>
            <person name="Tedersoo L."/>
            <person name="Vaario L.-M."/>
            <person name="Yamada A."/>
            <person name="Yan M."/>
            <person name="Wang P."/>
            <person name="Xu J."/>
            <person name="Bruns T."/>
            <person name="Baldrian P."/>
            <person name="Vilgalys R."/>
            <person name="Henrissat B."/>
            <person name="Grigoriev I.V."/>
            <person name="Hibbett D."/>
            <person name="Nagy L.G."/>
            <person name="Martin F.M."/>
        </authorList>
    </citation>
    <scope>NUCLEOTIDE SEQUENCE</scope>
    <source>
        <strain evidence="2">Prilba</strain>
    </source>
</reference>
<keyword evidence="3" id="KW-1185">Reference proteome</keyword>
<dbReference type="AlphaFoldDB" id="A0A9P5MMZ5"/>
<dbReference type="EMBL" id="WHVB01000020">
    <property type="protein sequence ID" value="KAF8472353.1"/>
    <property type="molecule type" value="Genomic_DNA"/>
</dbReference>
<dbReference type="PROSITE" id="PS50097">
    <property type="entry name" value="BTB"/>
    <property type="match status" value="1"/>
</dbReference>
<organism evidence="2 3">
    <name type="scientific">Russula ochroleuca</name>
    <dbReference type="NCBI Taxonomy" id="152965"/>
    <lineage>
        <taxon>Eukaryota</taxon>
        <taxon>Fungi</taxon>
        <taxon>Dikarya</taxon>
        <taxon>Basidiomycota</taxon>
        <taxon>Agaricomycotina</taxon>
        <taxon>Agaricomycetes</taxon>
        <taxon>Russulales</taxon>
        <taxon>Russulaceae</taxon>
        <taxon>Russula</taxon>
    </lineage>
</organism>
<evidence type="ECO:0000313" key="3">
    <source>
        <dbReference type="Proteomes" id="UP000759537"/>
    </source>
</evidence>
<dbReference type="InterPro" id="IPR000210">
    <property type="entry name" value="BTB/POZ_dom"/>
</dbReference>
<dbReference type="Gene3D" id="3.30.710.10">
    <property type="entry name" value="Potassium Channel Kv1.1, Chain A"/>
    <property type="match status" value="2"/>
</dbReference>
<dbReference type="Pfam" id="PF00651">
    <property type="entry name" value="BTB"/>
    <property type="match status" value="1"/>
</dbReference>
<dbReference type="SMART" id="SM00225">
    <property type="entry name" value="BTB"/>
    <property type="match status" value="2"/>
</dbReference>
<dbReference type="SUPFAM" id="SSF54695">
    <property type="entry name" value="POZ domain"/>
    <property type="match status" value="1"/>
</dbReference>
<evidence type="ECO:0000259" key="1">
    <source>
        <dbReference type="PROSITE" id="PS50097"/>
    </source>
</evidence>
<sequence>MSTVPREAASTKNEPLTNLLFDYPGADIILRSQDCYHFRVPKASIINSSLILSKLIQKNSDSPDDANPEASLPVVRLPESGEILHCLLTFIFLVTPLVPSTPEEIMELLFVAQKYQIGTALTHIRGSIARQNSLPTRLEPALHIYALAQKYGLRPEALQTARTILNYPMTIEDFGNKLDIMSGASLYELWKYHERVRAILSSDLTELRRTCAHGTITGVLCTELGSSHVPKWLDQYIESIGKTPSLFDYAELNIAMARHTKDTANQPDCECASISSHTIREFWGALAFVVDGSFKKAESALSLVRDQEDPQAQINSTTSPPETFDISDTNLIIRSSDLVDFRVHKPVLAMASPFFKDLLSLPQPSDSEIVDGLPVVQLPEGSELLNSLISILYPIDMVIPNSYEKVLYLLAACQKYEMASVQSLIRAEVSRGTSPGPKGAEAFRAYAIASTKGLIPEMENAARQTLEHPMTFEVLGEGLRLFEGWALCDLVDLRRRCGDNLVKCLDSFLQVQPPWPSSIWFGCPENAQYYSDKSGKRRQSQILPEWLSQLLSLSRNNLNLQKFTEPLDLHSRIRGEYLKALHTHLHCNFCMKVHAEEGLTFCVELENKLAWAGNKARGDRKSPCFDFSPFPESQELGGPLIVVSNVAAI</sequence>
<proteinExistence type="predicted"/>
<name>A0A9P5MMZ5_9AGAM</name>
<reference evidence="2" key="2">
    <citation type="journal article" date="2020" name="Nat. Commun.">
        <title>Large-scale genome sequencing of mycorrhizal fungi provides insights into the early evolution of symbiotic traits.</title>
        <authorList>
            <person name="Miyauchi S."/>
            <person name="Kiss E."/>
            <person name="Kuo A."/>
            <person name="Drula E."/>
            <person name="Kohler A."/>
            <person name="Sanchez-Garcia M."/>
            <person name="Morin E."/>
            <person name="Andreopoulos B."/>
            <person name="Barry K.W."/>
            <person name="Bonito G."/>
            <person name="Buee M."/>
            <person name="Carver A."/>
            <person name="Chen C."/>
            <person name="Cichocki N."/>
            <person name="Clum A."/>
            <person name="Culley D."/>
            <person name="Crous P.W."/>
            <person name="Fauchery L."/>
            <person name="Girlanda M."/>
            <person name="Hayes R.D."/>
            <person name="Keri Z."/>
            <person name="LaButti K."/>
            <person name="Lipzen A."/>
            <person name="Lombard V."/>
            <person name="Magnuson J."/>
            <person name="Maillard F."/>
            <person name="Murat C."/>
            <person name="Nolan M."/>
            <person name="Ohm R.A."/>
            <person name="Pangilinan J."/>
            <person name="Pereira M.F."/>
            <person name="Perotto S."/>
            <person name="Peter M."/>
            <person name="Pfister S."/>
            <person name="Riley R."/>
            <person name="Sitrit Y."/>
            <person name="Stielow J.B."/>
            <person name="Szollosi G."/>
            <person name="Zifcakova L."/>
            <person name="Stursova M."/>
            <person name="Spatafora J.W."/>
            <person name="Tedersoo L."/>
            <person name="Vaario L.M."/>
            <person name="Yamada A."/>
            <person name="Yan M."/>
            <person name="Wang P."/>
            <person name="Xu J."/>
            <person name="Bruns T."/>
            <person name="Baldrian P."/>
            <person name="Vilgalys R."/>
            <person name="Dunand C."/>
            <person name="Henrissat B."/>
            <person name="Grigoriev I.V."/>
            <person name="Hibbett D."/>
            <person name="Nagy L.G."/>
            <person name="Martin F.M."/>
        </authorList>
    </citation>
    <scope>NUCLEOTIDE SEQUENCE</scope>
    <source>
        <strain evidence="2">Prilba</strain>
    </source>
</reference>
<comment type="caution">
    <text evidence="2">The sequence shown here is derived from an EMBL/GenBank/DDBJ whole genome shotgun (WGS) entry which is preliminary data.</text>
</comment>
<dbReference type="Proteomes" id="UP000759537">
    <property type="component" value="Unassembled WGS sequence"/>
</dbReference>
<feature type="domain" description="BTB" evidence="1">
    <location>
        <begin position="327"/>
        <end position="401"/>
    </location>
</feature>